<dbReference type="SUPFAM" id="SSF50978">
    <property type="entry name" value="WD40 repeat-like"/>
    <property type="match status" value="1"/>
</dbReference>
<reference evidence="2" key="2">
    <citation type="submission" date="2015-01" db="EMBL/GenBank/DDBJ databases">
        <title>Evolutionary Origins and Diversification of the Mycorrhizal Mutualists.</title>
        <authorList>
            <consortium name="DOE Joint Genome Institute"/>
            <consortium name="Mycorrhizal Genomics Consortium"/>
            <person name="Kohler A."/>
            <person name="Kuo A."/>
            <person name="Nagy L.G."/>
            <person name="Floudas D."/>
            <person name="Copeland A."/>
            <person name="Barry K.W."/>
            <person name="Cichocki N."/>
            <person name="Veneault-Fourrey C."/>
            <person name="LaButti K."/>
            <person name="Lindquist E.A."/>
            <person name="Lipzen A."/>
            <person name="Lundell T."/>
            <person name="Morin E."/>
            <person name="Murat C."/>
            <person name="Riley R."/>
            <person name="Ohm R."/>
            <person name="Sun H."/>
            <person name="Tunlid A."/>
            <person name="Henrissat B."/>
            <person name="Grigoriev I.V."/>
            <person name="Hibbett D.S."/>
            <person name="Martin F."/>
        </authorList>
    </citation>
    <scope>NUCLEOTIDE SEQUENCE [LARGE SCALE GENOMIC DNA]</scope>
    <source>
        <strain evidence="2">UH-Slu-Lm8-n1</strain>
    </source>
</reference>
<sequence>MHVRLWRLSDRQTIVIFKLSSPLFSVTFSVNGRHILGGGHDNKILEWVVPKDILAISTARDACITGDLLTAEELLSQDIRTDANNYTSYANRSFAMARKHAWDLALEDAIMSISIQPSLVGYISKGIALCGKGYIQEARATFDVATMFTNQDSITSHFLLLIKAIAFFNADQHEEAMLLVKELTSACRNADLLGCRIVEATRLARNQSIG</sequence>
<accession>A0A0D0ABD9</accession>
<gene>
    <name evidence="1" type="ORF">CY34DRAFT_19838</name>
</gene>
<protein>
    <submittedName>
        <fullName evidence="1">Uncharacterized protein</fullName>
    </submittedName>
</protein>
<dbReference type="Gene3D" id="1.25.40.10">
    <property type="entry name" value="Tetratricopeptide repeat domain"/>
    <property type="match status" value="1"/>
</dbReference>
<dbReference type="SUPFAM" id="SSF48452">
    <property type="entry name" value="TPR-like"/>
    <property type="match status" value="1"/>
</dbReference>
<dbReference type="InterPro" id="IPR036322">
    <property type="entry name" value="WD40_repeat_dom_sf"/>
</dbReference>
<dbReference type="Proteomes" id="UP000054485">
    <property type="component" value="Unassembled WGS sequence"/>
</dbReference>
<dbReference type="AlphaFoldDB" id="A0A0D0ABD9"/>
<dbReference type="HOGENOM" id="CLU_098045_0_0_1"/>
<dbReference type="InParanoid" id="A0A0D0ABD9"/>
<dbReference type="InterPro" id="IPR011990">
    <property type="entry name" value="TPR-like_helical_dom_sf"/>
</dbReference>
<proteinExistence type="predicted"/>
<evidence type="ECO:0000313" key="2">
    <source>
        <dbReference type="Proteomes" id="UP000054485"/>
    </source>
</evidence>
<keyword evidence="2" id="KW-1185">Reference proteome</keyword>
<organism evidence="1 2">
    <name type="scientific">Suillus luteus UH-Slu-Lm8-n1</name>
    <dbReference type="NCBI Taxonomy" id="930992"/>
    <lineage>
        <taxon>Eukaryota</taxon>
        <taxon>Fungi</taxon>
        <taxon>Dikarya</taxon>
        <taxon>Basidiomycota</taxon>
        <taxon>Agaricomycotina</taxon>
        <taxon>Agaricomycetes</taxon>
        <taxon>Agaricomycetidae</taxon>
        <taxon>Boletales</taxon>
        <taxon>Suillineae</taxon>
        <taxon>Suillaceae</taxon>
        <taxon>Suillus</taxon>
    </lineage>
</organism>
<name>A0A0D0ABD9_9AGAM</name>
<reference evidence="1 2" key="1">
    <citation type="submission" date="2014-04" db="EMBL/GenBank/DDBJ databases">
        <authorList>
            <consortium name="DOE Joint Genome Institute"/>
            <person name="Kuo A."/>
            <person name="Ruytinx J."/>
            <person name="Rineau F."/>
            <person name="Colpaert J."/>
            <person name="Kohler A."/>
            <person name="Nagy L.G."/>
            <person name="Floudas D."/>
            <person name="Copeland A."/>
            <person name="Barry K.W."/>
            <person name="Cichocki N."/>
            <person name="Veneault-Fourrey C."/>
            <person name="LaButti K."/>
            <person name="Lindquist E.A."/>
            <person name="Lipzen A."/>
            <person name="Lundell T."/>
            <person name="Morin E."/>
            <person name="Murat C."/>
            <person name="Sun H."/>
            <person name="Tunlid A."/>
            <person name="Henrissat B."/>
            <person name="Grigoriev I.V."/>
            <person name="Hibbett D.S."/>
            <person name="Martin F."/>
            <person name="Nordberg H.P."/>
            <person name="Cantor M.N."/>
            <person name="Hua S.X."/>
        </authorList>
    </citation>
    <scope>NUCLEOTIDE SEQUENCE [LARGE SCALE GENOMIC DNA]</scope>
    <source>
        <strain evidence="1 2">UH-Slu-Lm8-n1</strain>
    </source>
</reference>
<dbReference type="EMBL" id="KN836912">
    <property type="protein sequence ID" value="KIK31522.1"/>
    <property type="molecule type" value="Genomic_DNA"/>
</dbReference>
<evidence type="ECO:0000313" key="1">
    <source>
        <dbReference type="EMBL" id="KIK31522.1"/>
    </source>
</evidence>
<dbReference type="OrthoDB" id="2423701at2759"/>